<evidence type="ECO:0000313" key="4">
    <source>
        <dbReference type="Proteomes" id="UP000198923"/>
    </source>
</evidence>
<evidence type="ECO:0000313" key="3">
    <source>
        <dbReference type="EMBL" id="SDH17401.1"/>
    </source>
</evidence>
<keyword evidence="2" id="KW-0472">Membrane</keyword>
<name>A0A1G8A963_9ACTN</name>
<sequence>MKYRMQVGLLQLVFAGGLALLALYVSPMWILTMALWYGVVAFTWQGFRTMLGKVKPRGEPRLHGTAANSSVPPSSSPGVAPVGGAALKNERDELRDAVLDSGHRIVQGMRRTVVVLLLVFLVPATVLLVWTMVDSFVEGDIFTGALMAGAAVFIARYCWYHLLRPRDGSGRQTGATHDYSDSGGGSGE</sequence>
<keyword evidence="2" id="KW-1133">Transmembrane helix</keyword>
<organism evidence="3 4">
    <name type="scientific">Sinosporangium album</name>
    <dbReference type="NCBI Taxonomy" id="504805"/>
    <lineage>
        <taxon>Bacteria</taxon>
        <taxon>Bacillati</taxon>
        <taxon>Actinomycetota</taxon>
        <taxon>Actinomycetes</taxon>
        <taxon>Streptosporangiales</taxon>
        <taxon>Streptosporangiaceae</taxon>
        <taxon>Sinosporangium</taxon>
    </lineage>
</organism>
<dbReference type="EMBL" id="FNCN01000012">
    <property type="protein sequence ID" value="SDH17401.1"/>
    <property type="molecule type" value="Genomic_DNA"/>
</dbReference>
<evidence type="ECO:0000256" key="1">
    <source>
        <dbReference type="SAM" id="MobiDB-lite"/>
    </source>
</evidence>
<feature type="region of interest" description="Disordered" evidence="1">
    <location>
        <begin position="169"/>
        <end position="188"/>
    </location>
</feature>
<keyword evidence="4" id="KW-1185">Reference proteome</keyword>
<gene>
    <name evidence="3" type="ORF">SAMN05421505_11262</name>
</gene>
<feature type="region of interest" description="Disordered" evidence="1">
    <location>
        <begin position="62"/>
        <end position="82"/>
    </location>
</feature>
<dbReference type="Proteomes" id="UP000198923">
    <property type="component" value="Unassembled WGS sequence"/>
</dbReference>
<feature type="transmembrane region" description="Helical" evidence="2">
    <location>
        <begin position="139"/>
        <end position="159"/>
    </location>
</feature>
<keyword evidence="2" id="KW-0812">Transmembrane</keyword>
<dbReference type="AlphaFoldDB" id="A0A1G8A963"/>
<accession>A0A1G8A963</accession>
<reference evidence="3 4" key="1">
    <citation type="submission" date="2016-10" db="EMBL/GenBank/DDBJ databases">
        <authorList>
            <person name="de Groot N.N."/>
        </authorList>
    </citation>
    <scope>NUCLEOTIDE SEQUENCE [LARGE SCALE GENOMIC DNA]</scope>
    <source>
        <strain evidence="3 4">CPCC 201354</strain>
    </source>
</reference>
<feature type="transmembrane region" description="Helical" evidence="2">
    <location>
        <begin position="29"/>
        <end position="47"/>
    </location>
</feature>
<feature type="transmembrane region" description="Helical" evidence="2">
    <location>
        <begin position="113"/>
        <end position="133"/>
    </location>
</feature>
<dbReference type="STRING" id="504805.SAMN05421505_11262"/>
<proteinExistence type="predicted"/>
<feature type="compositionally biased region" description="Low complexity" evidence="1">
    <location>
        <begin position="69"/>
        <end position="82"/>
    </location>
</feature>
<evidence type="ECO:0000256" key="2">
    <source>
        <dbReference type="SAM" id="Phobius"/>
    </source>
</evidence>
<protein>
    <submittedName>
        <fullName evidence="3">Uncharacterized protein</fullName>
    </submittedName>
</protein>